<protein>
    <recommendedName>
        <fullName evidence="1">HNH nuclease domain-containing protein</fullName>
    </recommendedName>
</protein>
<dbReference type="InterPro" id="IPR003615">
    <property type="entry name" value="HNH_nuc"/>
</dbReference>
<proteinExistence type="predicted"/>
<name>A0A7I7YU60_9MYCO</name>
<keyword evidence="3" id="KW-1185">Reference proteome</keyword>
<evidence type="ECO:0000313" key="3">
    <source>
        <dbReference type="Proteomes" id="UP000467105"/>
    </source>
</evidence>
<evidence type="ECO:0000259" key="1">
    <source>
        <dbReference type="SMART" id="SM00507"/>
    </source>
</evidence>
<dbReference type="Pfam" id="PF02720">
    <property type="entry name" value="DUF222"/>
    <property type="match status" value="1"/>
</dbReference>
<organism evidence="2 3">
    <name type="scientific">Mycobacterium parmense</name>
    <dbReference type="NCBI Taxonomy" id="185642"/>
    <lineage>
        <taxon>Bacteria</taxon>
        <taxon>Bacillati</taxon>
        <taxon>Actinomycetota</taxon>
        <taxon>Actinomycetes</taxon>
        <taxon>Mycobacteriales</taxon>
        <taxon>Mycobacteriaceae</taxon>
        <taxon>Mycobacterium</taxon>
        <taxon>Mycobacterium simiae complex</taxon>
    </lineage>
</organism>
<dbReference type="InterPro" id="IPR003870">
    <property type="entry name" value="DUF222"/>
</dbReference>
<feature type="domain" description="HNH nuclease" evidence="1">
    <location>
        <begin position="113"/>
        <end position="165"/>
    </location>
</feature>
<evidence type="ECO:0000313" key="2">
    <source>
        <dbReference type="EMBL" id="BBZ44742.1"/>
    </source>
</evidence>
<gene>
    <name evidence="2" type="ORF">MPRM_20230</name>
</gene>
<reference evidence="2 3" key="1">
    <citation type="journal article" date="2019" name="Emerg. Microbes Infect.">
        <title>Comprehensive subspecies identification of 175 nontuberculous mycobacteria species based on 7547 genomic profiles.</title>
        <authorList>
            <person name="Matsumoto Y."/>
            <person name="Kinjo T."/>
            <person name="Motooka D."/>
            <person name="Nabeya D."/>
            <person name="Jung N."/>
            <person name="Uechi K."/>
            <person name="Horii T."/>
            <person name="Iida T."/>
            <person name="Fujita J."/>
            <person name="Nakamura S."/>
        </authorList>
    </citation>
    <scope>NUCLEOTIDE SEQUENCE [LARGE SCALE GENOMIC DNA]</scope>
    <source>
        <strain evidence="2 3">JCM 14742</strain>
    </source>
</reference>
<dbReference type="Proteomes" id="UP000467105">
    <property type="component" value="Chromosome"/>
</dbReference>
<dbReference type="SMART" id="SM00507">
    <property type="entry name" value="HNHc"/>
    <property type="match status" value="1"/>
</dbReference>
<sequence length="167" mass="17407">MTTMAGLVDRGCRTTSAAPTRWGPWLAGPIGWVAGAGRRIARPGRGPGASAVVIHVVAEWAALAGGGSAPAVLPGAEGLIPADVLAELAASTRLAPVVWPSDVPEPRYTPSARLADFVRCRDLTCRAPGCDRPAVDCDIDRTVPYADGGSTHLSNLKSLCRRHHQRG</sequence>
<accession>A0A7I7YU60</accession>
<dbReference type="CDD" id="cd00085">
    <property type="entry name" value="HNHc"/>
    <property type="match status" value="1"/>
</dbReference>
<dbReference type="AlphaFoldDB" id="A0A7I7YU60"/>
<dbReference type="EMBL" id="AP022614">
    <property type="protein sequence ID" value="BBZ44742.1"/>
    <property type="molecule type" value="Genomic_DNA"/>
</dbReference>